<dbReference type="SUPFAM" id="SSF53335">
    <property type="entry name" value="S-adenosyl-L-methionine-dependent methyltransferases"/>
    <property type="match status" value="1"/>
</dbReference>
<dbReference type="EC" id="2.1.1.320" evidence="7"/>
<evidence type="ECO:0000313" key="9">
    <source>
        <dbReference type="EMBL" id="KTB41082.1"/>
    </source>
</evidence>
<organism evidence="9 10">
    <name type="scientific">Moniliophthora roreri</name>
    <name type="common">Frosty pod rot fungus</name>
    <name type="synonym">Monilia roreri</name>
    <dbReference type="NCBI Taxonomy" id="221103"/>
    <lineage>
        <taxon>Eukaryota</taxon>
        <taxon>Fungi</taxon>
        <taxon>Dikarya</taxon>
        <taxon>Basidiomycota</taxon>
        <taxon>Agaricomycotina</taxon>
        <taxon>Agaricomycetes</taxon>
        <taxon>Agaricomycetidae</taxon>
        <taxon>Agaricales</taxon>
        <taxon>Marasmiineae</taxon>
        <taxon>Marasmiaceae</taxon>
        <taxon>Moniliophthora</taxon>
    </lineage>
</organism>
<evidence type="ECO:0000313" key="10">
    <source>
        <dbReference type="Proteomes" id="UP000054988"/>
    </source>
</evidence>
<comment type="subcellular location">
    <subcellularLocation>
        <location evidence="1 7">Mitochondrion</location>
    </subcellularLocation>
</comment>
<dbReference type="InterPro" id="IPR003788">
    <property type="entry name" value="NDUFAF7"/>
</dbReference>
<keyword evidence="5 7" id="KW-0496">Mitochondrion</keyword>
<dbReference type="PANTHER" id="PTHR12049:SF5">
    <property type="entry name" value="PROTEIN ARGININE METHYLTRANSFERASE NDUFAF7 HOMOLOG, MITOCHONDRIAL"/>
    <property type="match status" value="1"/>
</dbReference>
<dbReference type="PANTHER" id="PTHR12049">
    <property type="entry name" value="PROTEIN ARGININE METHYLTRANSFERASE NDUFAF7, MITOCHONDRIAL"/>
    <property type="match status" value="1"/>
</dbReference>
<evidence type="ECO:0000256" key="2">
    <source>
        <dbReference type="ARBA" id="ARBA00005891"/>
    </source>
</evidence>
<dbReference type="Gene3D" id="3.40.50.12710">
    <property type="match status" value="1"/>
</dbReference>
<evidence type="ECO:0000256" key="5">
    <source>
        <dbReference type="ARBA" id="ARBA00023128"/>
    </source>
</evidence>
<protein>
    <recommendedName>
        <fullName evidence="7">Protein arginine methyltransferase NDUFAF7</fullName>
        <ecNumber evidence="7">2.1.1.320</ecNumber>
    </recommendedName>
</protein>
<feature type="region of interest" description="Disordered" evidence="8">
    <location>
        <begin position="438"/>
        <end position="459"/>
    </location>
</feature>
<comment type="similarity">
    <text evidence="2 7">Belongs to the NDUFAF7 family.</text>
</comment>
<dbReference type="EMBL" id="LATX01001515">
    <property type="protein sequence ID" value="KTB41082.1"/>
    <property type="molecule type" value="Genomic_DNA"/>
</dbReference>
<proteinExistence type="inferred from homology"/>
<dbReference type="GO" id="GO:0032259">
    <property type="term" value="P:methylation"/>
    <property type="evidence" value="ECO:0007669"/>
    <property type="project" value="UniProtKB-KW"/>
</dbReference>
<evidence type="ECO:0000256" key="6">
    <source>
        <dbReference type="ARBA" id="ARBA00048612"/>
    </source>
</evidence>
<dbReference type="GO" id="GO:0035243">
    <property type="term" value="F:protein-arginine omega-N symmetric methyltransferase activity"/>
    <property type="evidence" value="ECO:0007669"/>
    <property type="project" value="UniProtKB-EC"/>
</dbReference>
<dbReference type="InterPro" id="IPR029063">
    <property type="entry name" value="SAM-dependent_MTases_sf"/>
</dbReference>
<evidence type="ECO:0000256" key="3">
    <source>
        <dbReference type="ARBA" id="ARBA00022603"/>
    </source>
</evidence>
<comment type="function">
    <text evidence="7">Arginine methyltransferase involved in the assembly or stability of mitochondrial NADH:ubiquinone oxidoreductase complex (complex I).</text>
</comment>
<keyword evidence="3 7" id="KW-0489">Methyltransferase</keyword>
<keyword evidence="4 7" id="KW-0808">Transferase</keyword>
<name>A0A0W0FXU6_MONRR</name>
<comment type="caution">
    <text evidence="9">The sequence shown here is derived from an EMBL/GenBank/DDBJ whole genome shotgun (WGS) entry which is preliminary data.</text>
</comment>
<dbReference type="Proteomes" id="UP000054988">
    <property type="component" value="Unassembled WGS sequence"/>
</dbReference>
<evidence type="ECO:0000256" key="4">
    <source>
        <dbReference type="ARBA" id="ARBA00022679"/>
    </source>
</evidence>
<evidence type="ECO:0000256" key="7">
    <source>
        <dbReference type="RuleBase" id="RU364114"/>
    </source>
</evidence>
<gene>
    <name evidence="9" type="ORF">WG66_6341</name>
</gene>
<dbReference type="InterPro" id="IPR038375">
    <property type="entry name" value="NDUFAF7_sf"/>
</dbReference>
<dbReference type="eggNOG" id="ENOG502QRKD">
    <property type="taxonomic scope" value="Eukaryota"/>
</dbReference>
<dbReference type="GO" id="GO:0005739">
    <property type="term" value="C:mitochondrion"/>
    <property type="evidence" value="ECO:0007669"/>
    <property type="project" value="UniProtKB-SubCell"/>
</dbReference>
<comment type="catalytic activity">
    <reaction evidence="6 7">
        <text>L-arginyl-[protein] + 2 S-adenosyl-L-methionine = N(omega),N(omega)'-dimethyl-L-arginyl-[protein] + 2 S-adenosyl-L-homocysteine + 2 H(+)</text>
        <dbReference type="Rhea" id="RHEA:48108"/>
        <dbReference type="Rhea" id="RHEA-COMP:10532"/>
        <dbReference type="Rhea" id="RHEA-COMP:11992"/>
        <dbReference type="ChEBI" id="CHEBI:15378"/>
        <dbReference type="ChEBI" id="CHEBI:29965"/>
        <dbReference type="ChEBI" id="CHEBI:57856"/>
        <dbReference type="ChEBI" id="CHEBI:59789"/>
        <dbReference type="ChEBI" id="CHEBI:88221"/>
        <dbReference type="EC" id="2.1.1.320"/>
    </reaction>
</comment>
<sequence>MLSTGTRFISCNCAHRCLSPSKPRHFSSSFLVRKQEKGKKNSFLNPSEPSDKWNYNRSSLFDPSPTDYSTFKRVTSNDLARETTPPRQVKMLARDFIEDSLYNPHYGYFSKKATIFNWSDKPFEFGDIRDATEFDSIVARRYASYEEEKQLWHTPTELFKPWYGQAIAQCLVSEYLLKYFPYEDFIIYEIGAGNGTLALNILDYLQSHYPEVYDRTRYTIIEISGSLAKKQKARLHNAHPGVQVMHKSIFHWNVREPAPCFFLSMEVIDNFAHDVIRYNLDTLEPYQGFVTVDQNGDFDIIYTPVDDPLIASFLQLRARLKHPLPIPPIFRKVPVLRKVYRNLPFAANLSTEEYIPTRMLSLLRTLRNHFPRHRLLLSDFSSLKDTIPGVNAPVVQTRVRGTTIPCETLLVHQGSFDIFFPTDFERLRDMYEHVLSQPTNNSRKSVDSVIPERSTPLTPTTHSLSLGSTFFSSHSTNRRTPLDGIVSASGLPIGEHKSSVFTHAEFLETYADLSQTRLQNGENPMLDFYKNVKFLF</sequence>
<evidence type="ECO:0000256" key="1">
    <source>
        <dbReference type="ARBA" id="ARBA00004173"/>
    </source>
</evidence>
<dbReference type="Pfam" id="PF02636">
    <property type="entry name" value="Methyltransf_28"/>
    <property type="match status" value="1"/>
</dbReference>
<evidence type="ECO:0000256" key="8">
    <source>
        <dbReference type="SAM" id="MobiDB-lite"/>
    </source>
</evidence>
<dbReference type="AlphaFoldDB" id="A0A0W0FXU6"/>
<accession>A0A0W0FXU6</accession>
<reference evidence="9 10" key="1">
    <citation type="submission" date="2015-12" db="EMBL/GenBank/DDBJ databases">
        <title>Draft genome sequence of Moniliophthora roreri, the causal agent of frosty pod rot of cacao.</title>
        <authorList>
            <person name="Aime M.C."/>
            <person name="Diaz-Valderrama J.R."/>
            <person name="Kijpornyongpan T."/>
            <person name="Phillips-Mora W."/>
        </authorList>
    </citation>
    <scope>NUCLEOTIDE SEQUENCE [LARGE SCALE GENOMIC DNA]</scope>
    <source>
        <strain evidence="9 10">MCA 2952</strain>
    </source>
</reference>